<keyword evidence="1" id="KW-0732">Signal</keyword>
<evidence type="ECO:0000256" key="1">
    <source>
        <dbReference type="SAM" id="SignalP"/>
    </source>
</evidence>
<evidence type="ECO:0000313" key="3">
    <source>
        <dbReference type="EMBL" id="KPI98387.1"/>
    </source>
</evidence>
<dbReference type="Gene3D" id="3.30.70.850">
    <property type="entry name" value="Peptidase S8, pro-domain"/>
    <property type="match status" value="1"/>
</dbReference>
<dbReference type="SUPFAM" id="SSF54897">
    <property type="entry name" value="Protease propeptides/inhibitors"/>
    <property type="match status" value="1"/>
</dbReference>
<dbReference type="EMBL" id="KQ459585">
    <property type="protein sequence ID" value="KPI98387.1"/>
    <property type="molecule type" value="Genomic_DNA"/>
</dbReference>
<keyword evidence="4" id="KW-1185">Reference proteome</keyword>
<organism evidence="3 4">
    <name type="scientific">Papilio xuthus</name>
    <name type="common">Asian swallowtail butterfly</name>
    <dbReference type="NCBI Taxonomy" id="66420"/>
    <lineage>
        <taxon>Eukaryota</taxon>
        <taxon>Metazoa</taxon>
        <taxon>Ecdysozoa</taxon>
        <taxon>Arthropoda</taxon>
        <taxon>Hexapoda</taxon>
        <taxon>Insecta</taxon>
        <taxon>Pterygota</taxon>
        <taxon>Neoptera</taxon>
        <taxon>Endopterygota</taxon>
        <taxon>Lepidoptera</taxon>
        <taxon>Glossata</taxon>
        <taxon>Ditrysia</taxon>
        <taxon>Papilionoidea</taxon>
        <taxon>Papilionidae</taxon>
        <taxon>Papilioninae</taxon>
        <taxon>Papilio</taxon>
    </lineage>
</organism>
<dbReference type="InterPro" id="IPR032815">
    <property type="entry name" value="S8_pro-domain"/>
</dbReference>
<protein>
    <submittedName>
        <fullName evidence="3">Furin-like protease 1, isoform 1-CRR</fullName>
    </submittedName>
</protein>
<name>A0A194PYH5_PAPXU</name>
<reference evidence="3 4" key="1">
    <citation type="journal article" date="2015" name="Nat. Commun.">
        <title>Outbred genome sequencing and CRISPR/Cas9 gene editing in butterflies.</title>
        <authorList>
            <person name="Li X."/>
            <person name="Fan D."/>
            <person name="Zhang W."/>
            <person name="Liu G."/>
            <person name="Zhang L."/>
            <person name="Zhao L."/>
            <person name="Fang X."/>
            <person name="Chen L."/>
            <person name="Dong Y."/>
            <person name="Chen Y."/>
            <person name="Ding Y."/>
            <person name="Zhao R."/>
            <person name="Feng M."/>
            <person name="Zhu Y."/>
            <person name="Feng Y."/>
            <person name="Jiang X."/>
            <person name="Zhu D."/>
            <person name="Xiang H."/>
            <person name="Feng X."/>
            <person name="Li S."/>
            <person name="Wang J."/>
            <person name="Zhang G."/>
            <person name="Kronforst M.R."/>
            <person name="Wang W."/>
        </authorList>
    </citation>
    <scope>NUCLEOTIDE SEQUENCE [LARGE SCALE GENOMIC DNA]</scope>
    <source>
        <strain evidence="3">Ya'a_city_454_Px</strain>
        <tissue evidence="3">Whole body</tissue>
    </source>
</reference>
<dbReference type="AlphaFoldDB" id="A0A194PYH5"/>
<dbReference type="Proteomes" id="UP000053268">
    <property type="component" value="Unassembled WGS sequence"/>
</dbReference>
<dbReference type="InterPro" id="IPR038466">
    <property type="entry name" value="S8_pro-domain_sf"/>
</dbReference>
<dbReference type="GO" id="GO:0006508">
    <property type="term" value="P:proteolysis"/>
    <property type="evidence" value="ECO:0007669"/>
    <property type="project" value="UniProtKB-KW"/>
</dbReference>
<keyword evidence="3" id="KW-0645">Protease</keyword>
<evidence type="ECO:0000313" key="4">
    <source>
        <dbReference type="Proteomes" id="UP000053268"/>
    </source>
</evidence>
<evidence type="ECO:0000259" key="2">
    <source>
        <dbReference type="Pfam" id="PF16470"/>
    </source>
</evidence>
<gene>
    <name evidence="3" type="ORF">RR46_09603</name>
</gene>
<feature type="domain" description="Peptidase S8 pro-domain" evidence="2">
    <location>
        <begin position="22"/>
        <end position="51"/>
    </location>
</feature>
<proteinExistence type="predicted"/>
<feature type="chain" id="PRO_5008263865" evidence="1">
    <location>
        <begin position="18"/>
        <end position="69"/>
    </location>
</feature>
<feature type="signal peptide" evidence="1">
    <location>
        <begin position="1"/>
        <end position="17"/>
    </location>
</feature>
<dbReference type="GO" id="GO:0008233">
    <property type="term" value="F:peptidase activity"/>
    <property type="evidence" value="ECO:0007669"/>
    <property type="project" value="UniProtKB-KW"/>
</dbReference>
<dbReference type="Pfam" id="PF16470">
    <property type="entry name" value="S8_pro-domain"/>
    <property type="match status" value="1"/>
</dbReference>
<dbReference type="STRING" id="66420.A0A194PYH5"/>
<accession>A0A194PYH5</accession>
<keyword evidence="3" id="KW-0378">Hydrolase</keyword>
<sequence>MAKWWVPLALLLHGVAAHYTPTWAVHVPEGREAADAVAAEHGFINLGEQTKQENKQRRLIECRNQVRRV</sequence>